<dbReference type="InterPro" id="IPR036869">
    <property type="entry name" value="J_dom_sf"/>
</dbReference>
<dbReference type="InterPro" id="IPR001623">
    <property type="entry name" value="DnaJ_domain"/>
</dbReference>
<feature type="transmembrane region" description="Helical" evidence="1">
    <location>
        <begin position="97"/>
        <end position="114"/>
    </location>
</feature>
<dbReference type="RefSeq" id="WP_208177195.1">
    <property type="nucleotide sequence ID" value="NZ_JAGETZ010000011.1"/>
</dbReference>
<dbReference type="PROSITE" id="PS50076">
    <property type="entry name" value="DNAJ_2"/>
    <property type="match status" value="1"/>
</dbReference>
<evidence type="ECO:0000256" key="1">
    <source>
        <dbReference type="SAM" id="Phobius"/>
    </source>
</evidence>
<dbReference type="Gene3D" id="1.10.287.110">
    <property type="entry name" value="DnaJ domain"/>
    <property type="match status" value="1"/>
</dbReference>
<dbReference type="SUPFAM" id="SSF46565">
    <property type="entry name" value="Chaperone J-domain"/>
    <property type="match status" value="1"/>
</dbReference>
<reference evidence="3 4" key="1">
    <citation type="submission" date="2021-03" db="EMBL/GenBank/DDBJ databases">
        <authorList>
            <person name="Kim M.K."/>
        </authorList>
    </citation>
    <scope>NUCLEOTIDE SEQUENCE [LARGE SCALE GENOMIC DNA]</scope>
    <source>
        <strain evidence="3 4">BT442</strain>
    </source>
</reference>
<protein>
    <recommendedName>
        <fullName evidence="2">J domain-containing protein</fullName>
    </recommendedName>
</protein>
<feature type="transmembrane region" description="Helical" evidence="1">
    <location>
        <begin position="228"/>
        <end position="248"/>
    </location>
</feature>
<keyword evidence="4" id="KW-1185">Reference proteome</keyword>
<accession>A0ABS3QJU0</accession>
<dbReference type="Proteomes" id="UP000664369">
    <property type="component" value="Unassembled WGS sequence"/>
</dbReference>
<dbReference type="EMBL" id="JAGETZ010000011">
    <property type="protein sequence ID" value="MBO2011507.1"/>
    <property type="molecule type" value="Genomic_DNA"/>
</dbReference>
<evidence type="ECO:0000259" key="2">
    <source>
        <dbReference type="PROSITE" id="PS50076"/>
    </source>
</evidence>
<feature type="domain" description="J" evidence="2">
    <location>
        <begin position="3"/>
        <end position="67"/>
    </location>
</feature>
<comment type="caution">
    <text evidence="3">The sequence shown here is derived from an EMBL/GenBank/DDBJ whole genome shotgun (WGS) entry which is preliminary data.</text>
</comment>
<feature type="transmembrane region" description="Helical" evidence="1">
    <location>
        <begin position="201"/>
        <end position="221"/>
    </location>
</feature>
<evidence type="ECO:0000313" key="4">
    <source>
        <dbReference type="Proteomes" id="UP000664369"/>
    </source>
</evidence>
<name>A0ABS3QJU0_9BACT</name>
<keyword evidence="1" id="KW-1133">Transmembrane helix</keyword>
<gene>
    <name evidence="3" type="ORF">J4E00_20750</name>
</gene>
<sequence length="250" mass="27666">MQNYYRLLGVEPTATAQEIVQGYLRQRNRLKRLAAHDPAMKSRLAEVEAGYGILAHPRRRVAYDVLLAEEPAAPALPSARRSADERMARYAQWARRLNLALLAGCLLLVLDWALPQRQYPHETILSRFPVSVSAALSDPQLAYRVHTEHTTFRLPSAISHRARSGQHLVVWQTPLLREVQRISISDAGADPTPFQPYGGTIYGTFFLLPLLMGAVAAVGVWPGRSPETVVNTAAVGSLLAILVLVIMLSF</sequence>
<keyword evidence="1" id="KW-0812">Transmembrane</keyword>
<keyword evidence="1" id="KW-0472">Membrane</keyword>
<organism evidence="3 4">
    <name type="scientific">Hymenobacter negativus</name>
    <dbReference type="NCBI Taxonomy" id="2795026"/>
    <lineage>
        <taxon>Bacteria</taxon>
        <taxon>Pseudomonadati</taxon>
        <taxon>Bacteroidota</taxon>
        <taxon>Cytophagia</taxon>
        <taxon>Cytophagales</taxon>
        <taxon>Hymenobacteraceae</taxon>
        <taxon>Hymenobacter</taxon>
    </lineage>
</organism>
<proteinExistence type="predicted"/>
<evidence type="ECO:0000313" key="3">
    <source>
        <dbReference type="EMBL" id="MBO2011507.1"/>
    </source>
</evidence>
<dbReference type="CDD" id="cd06257">
    <property type="entry name" value="DnaJ"/>
    <property type="match status" value="1"/>
</dbReference>